<name>A0A9Q0HAI4_9MAGN</name>
<dbReference type="Proteomes" id="UP001141806">
    <property type="component" value="Unassembled WGS sequence"/>
</dbReference>
<evidence type="ECO:0000256" key="1">
    <source>
        <dbReference type="ARBA" id="ARBA00022723"/>
    </source>
</evidence>
<feature type="compositionally biased region" description="Basic and acidic residues" evidence="7">
    <location>
        <begin position="710"/>
        <end position="724"/>
    </location>
</feature>
<evidence type="ECO:0000256" key="7">
    <source>
        <dbReference type="SAM" id="MobiDB-lite"/>
    </source>
</evidence>
<dbReference type="PROSITE" id="PS50103">
    <property type="entry name" value="ZF_C3H1"/>
    <property type="match status" value="3"/>
</dbReference>
<dbReference type="AlphaFoldDB" id="A0A9Q0HAI4"/>
<evidence type="ECO:0000259" key="8">
    <source>
        <dbReference type="PROSITE" id="PS50103"/>
    </source>
</evidence>
<feature type="domain" description="C3H1-type" evidence="8">
    <location>
        <begin position="60"/>
        <end position="89"/>
    </location>
</feature>
<feature type="zinc finger region" description="C3H1-type" evidence="6">
    <location>
        <begin position="60"/>
        <end position="89"/>
    </location>
</feature>
<dbReference type="GO" id="GO:0003729">
    <property type="term" value="F:mRNA binding"/>
    <property type="evidence" value="ECO:0007669"/>
    <property type="project" value="TreeGrafter"/>
</dbReference>
<feature type="region of interest" description="Disordered" evidence="7">
    <location>
        <begin position="485"/>
        <end position="534"/>
    </location>
</feature>
<dbReference type="PANTHER" id="PTHR15725">
    <property type="entry name" value="ZN-FINGER, C-X8-C-X5-C-X3-H TYPE-CONTAINING"/>
    <property type="match status" value="1"/>
</dbReference>
<evidence type="ECO:0000256" key="4">
    <source>
        <dbReference type="ARBA" id="ARBA00022833"/>
    </source>
</evidence>
<dbReference type="GO" id="GO:0003677">
    <property type="term" value="F:DNA binding"/>
    <property type="evidence" value="ECO:0007669"/>
    <property type="project" value="UniProtKB-KW"/>
</dbReference>
<evidence type="ECO:0000313" key="10">
    <source>
        <dbReference type="Proteomes" id="UP001141806"/>
    </source>
</evidence>
<sequence length="788" mass="88015">MSKNLEVGSNNQAKPKNSVCDCPQRAASRVGEALLLQLAAMDSGTSDSGQPVATGEEESLRRNTDCVYFLASPLTCKKGSECEYRHSEAARINPRDCWFWMSGNCLNPKCAFRHPPLDGLIGTPGEPSVGLSLASSHNVVSQVLTCHPSAYNVGKQLAPCYYFQKGLCLKGDRCTFIHGPQPISNPSQHAAPKASSTVSESQNPKKTFGDFQRCSQQQTALENISQTDEVPPPPKQVIKTETSLPKDSVVKRNIRPLNALEDECPKYVTTNALLIAGGNSVLRPQHSRQVRVYDNRIPQNGKVADEFVRESSPGFDVLVDNEVSDSDYYQTADEYRRTASHDGRRLNSRNDFDYDSSVDYAPVAKYDREPYDNPYGQMQDQYASEQRRVSSECILEKPSMPEKRGYPRFERLDQIDESDLRHRLSKQRRVNGSRSAVNPDLCGDVTDVHWRDDHDRHIQDKRNRGHSWKDSCHIPCESYRSNRLHSRLTLSGRPSPDSNRIGSHPERDVDRGRKHGRFSPGRPSISSHQGRHQDGIEWRGQDDFREGRNNPLDFTGPKSLAELKSAKVSESCEALHARVREISVLKEQKKSKFGKLVDQQESEGSLSFKGPKPLREILKRKREAETVSSGDSTVSRNGEVDSPKESGEIITDSSRMSAVGETDSVQTSEPEKEANHQILGSKPESRSSSADLIKATEENEGLISTEGDDVVDKGDSSDVLKGTDLETEDGMMVDDAMEDQEIENFDHRDGEYDYEQADGGDVENVDPEEYFDDEDGDDFAKRIGVMFS</sequence>
<dbReference type="SMART" id="SM00356">
    <property type="entry name" value="ZnF_C3H1"/>
    <property type="match status" value="3"/>
</dbReference>
<feature type="compositionally biased region" description="Acidic residues" evidence="7">
    <location>
        <begin position="752"/>
        <end position="777"/>
    </location>
</feature>
<reference evidence="9" key="1">
    <citation type="journal article" date="2023" name="Plant J.">
        <title>The genome of the king protea, Protea cynaroides.</title>
        <authorList>
            <person name="Chang J."/>
            <person name="Duong T.A."/>
            <person name="Schoeman C."/>
            <person name="Ma X."/>
            <person name="Roodt D."/>
            <person name="Barker N."/>
            <person name="Li Z."/>
            <person name="Van de Peer Y."/>
            <person name="Mizrachi E."/>
        </authorList>
    </citation>
    <scope>NUCLEOTIDE SEQUENCE</scope>
    <source>
        <tissue evidence="9">Young leaves</tissue>
    </source>
</reference>
<dbReference type="Pfam" id="PF15663">
    <property type="entry name" value="zf-CCCH_3"/>
    <property type="match status" value="1"/>
</dbReference>
<keyword evidence="5" id="KW-0238">DNA-binding</keyword>
<keyword evidence="10" id="KW-1185">Reference proteome</keyword>
<dbReference type="OrthoDB" id="5395350at2759"/>
<feature type="domain" description="C3H1-type" evidence="8">
    <location>
        <begin position="154"/>
        <end position="181"/>
    </location>
</feature>
<evidence type="ECO:0000313" key="9">
    <source>
        <dbReference type="EMBL" id="KAJ4960219.1"/>
    </source>
</evidence>
<proteinExistence type="predicted"/>
<feature type="region of interest" description="Disordered" evidence="7">
    <location>
        <begin position="590"/>
        <end position="777"/>
    </location>
</feature>
<dbReference type="InterPro" id="IPR036855">
    <property type="entry name" value="Znf_CCCH_sf"/>
</dbReference>
<keyword evidence="2" id="KW-0677">Repeat</keyword>
<feature type="domain" description="C3H1-type" evidence="8">
    <location>
        <begin position="91"/>
        <end position="117"/>
    </location>
</feature>
<dbReference type="EMBL" id="JAMYWD010000009">
    <property type="protein sequence ID" value="KAJ4960219.1"/>
    <property type="molecule type" value="Genomic_DNA"/>
</dbReference>
<dbReference type="GO" id="GO:0008270">
    <property type="term" value="F:zinc ion binding"/>
    <property type="evidence" value="ECO:0007669"/>
    <property type="project" value="UniProtKB-KW"/>
</dbReference>
<organism evidence="9 10">
    <name type="scientific">Protea cynaroides</name>
    <dbReference type="NCBI Taxonomy" id="273540"/>
    <lineage>
        <taxon>Eukaryota</taxon>
        <taxon>Viridiplantae</taxon>
        <taxon>Streptophyta</taxon>
        <taxon>Embryophyta</taxon>
        <taxon>Tracheophyta</taxon>
        <taxon>Spermatophyta</taxon>
        <taxon>Magnoliopsida</taxon>
        <taxon>Proteales</taxon>
        <taxon>Proteaceae</taxon>
        <taxon>Protea</taxon>
    </lineage>
</organism>
<evidence type="ECO:0000256" key="5">
    <source>
        <dbReference type="ARBA" id="ARBA00023125"/>
    </source>
</evidence>
<feature type="compositionally biased region" description="Polar residues" evidence="7">
    <location>
        <begin position="626"/>
        <end position="636"/>
    </location>
</feature>
<feature type="compositionally biased region" description="Polar residues" evidence="7">
    <location>
        <begin position="185"/>
        <end position="205"/>
    </location>
</feature>
<comment type="caution">
    <text evidence="9">The sequence shown here is derived from an EMBL/GenBank/DDBJ whole genome shotgun (WGS) entry which is preliminary data.</text>
</comment>
<dbReference type="Pfam" id="PF00642">
    <property type="entry name" value="zf-CCCH"/>
    <property type="match status" value="1"/>
</dbReference>
<feature type="zinc finger region" description="C3H1-type" evidence="6">
    <location>
        <begin position="154"/>
        <end position="181"/>
    </location>
</feature>
<evidence type="ECO:0000256" key="3">
    <source>
        <dbReference type="ARBA" id="ARBA00022771"/>
    </source>
</evidence>
<evidence type="ECO:0000256" key="2">
    <source>
        <dbReference type="ARBA" id="ARBA00022737"/>
    </source>
</evidence>
<dbReference type="SUPFAM" id="SSF90229">
    <property type="entry name" value="CCCH zinc finger"/>
    <property type="match status" value="1"/>
</dbReference>
<feature type="zinc finger region" description="C3H1-type" evidence="6">
    <location>
        <begin position="91"/>
        <end position="117"/>
    </location>
</feature>
<dbReference type="PANTHER" id="PTHR15725:SF14">
    <property type="entry name" value="ZINC FINGER CCCH DOMAIN-CONTAINING PROTEIN 11A"/>
    <property type="match status" value="1"/>
</dbReference>
<dbReference type="InterPro" id="IPR041686">
    <property type="entry name" value="Znf-CCCH_3"/>
</dbReference>
<accession>A0A9Q0HAI4</accession>
<dbReference type="InterPro" id="IPR000571">
    <property type="entry name" value="Znf_CCCH"/>
</dbReference>
<keyword evidence="1 6" id="KW-0479">Metal-binding</keyword>
<evidence type="ECO:0000256" key="6">
    <source>
        <dbReference type="PROSITE-ProRule" id="PRU00723"/>
    </source>
</evidence>
<feature type="region of interest" description="Disordered" evidence="7">
    <location>
        <begin position="185"/>
        <end position="209"/>
    </location>
</feature>
<dbReference type="FunFam" id="4.10.1000.10:FF:000021">
    <property type="entry name" value="Zinc finger CCCH domain-containing protein 17"/>
    <property type="match status" value="1"/>
</dbReference>
<feature type="compositionally biased region" description="Acidic residues" evidence="7">
    <location>
        <begin position="725"/>
        <end position="743"/>
    </location>
</feature>
<dbReference type="Gene3D" id="4.10.1000.10">
    <property type="entry name" value="Zinc finger, CCCH-type"/>
    <property type="match status" value="2"/>
</dbReference>
<gene>
    <name evidence="9" type="ORF">NE237_020129</name>
</gene>
<keyword evidence="4 6" id="KW-0862">Zinc</keyword>
<feature type="compositionally biased region" description="Basic and acidic residues" evidence="7">
    <location>
        <begin position="638"/>
        <end position="647"/>
    </location>
</feature>
<keyword evidence="3 6" id="KW-0863">Zinc-finger</keyword>
<protein>
    <recommendedName>
        <fullName evidence="8">C3H1-type domain-containing protein</fullName>
    </recommendedName>
</protein>
<feature type="compositionally biased region" description="Basic and acidic residues" evidence="7">
    <location>
        <begin position="613"/>
        <end position="625"/>
    </location>
</feature>